<dbReference type="GO" id="GO:0005737">
    <property type="term" value="C:cytoplasm"/>
    <property type="evidence" value="ECO:0007669"/>
    <property type="project" value="TreeGrafter"/>
</dbReference>
<dbReference type="RefSeq" id="WP_096206438.1">
    <property type="nucleotide sequence ID" value="NZ_FZMP01000196.1"/>
</dbReference>
<dbReference type="Gene3D" id="2.60.300.12">
    <property type="entry name" value="HesB-like domain"/>
    <property type="match status" value="1"/>
</dbReference>
<dbReference type="PANTHER" id="PTHR10072">
    <property type="entry name" value="IRON-SULFUR CLUSTER ASSEMBLY PROTEIN"/>
    <property type="match status" value="1"/>
</dbReference>
<dbReference type="NCBIfam" id="TIGR00049">
    <property type="entry name" value="iron-sulfur cluster assembly accessory protein"/>
    <property type="match status" value="1"/>
</dbReference>
<feature type="domain" description="Core" evidence="2">
    <location>
        <begin position="2"/>
        <end position="102"/>
    </location>
</feature>
<dbReference type="Proteomes" id="UP000218615">
    <property type="component" value="Unassembled WGS sequence"/>
</dbReference>
<comment type="similarity">
    <text evidence="1">Belongs to the HesB/IscA family.</text>
</comment>
<evidence type="ECO:0000256" key="1">
    <source>
        <dbReference type="ARBA" id="ARBA00006718"/>
    </source>
</evidence>
<dbReference type="SUPFAM" id="SSF89360">
    <property type="entry name" value="HesB-like domain"/>
    <property type="match status" value="1"/>
</dbReference>
<evidence type="ECO:0000259" key="2">
    <source>
        <dbReference type="Pfam" id="PF01521"/>
    </source>
</evidence>
<keyword evidence="4" id="KW-1185">Reference proteome</keyword>
<proteinExistence type="inferred from homology"/>
<dbReference type="EMBL" id="FZMP01000196">
    <property type="protein sequence ID" value="SNQ61801.1"/>
    <property type="molecule type" value="Genomic_DNA"/>
</dbReference>
<dbReference type="GO" id="GO:0016226">
    <property type="term" value="P:iron-sulfur cluster assembly"/>
    <property type="evidence" value="ECO:0007669"/>
    <property type="project" value="InterPro"/>
</dbReference>
<organism evidence="3 4">
    <name type="scientific">Candidatus Methanoperedens nitratireducens</name>
    <dbReference type="NCBI Taxonomy" id="1392998"/>
    <lineage>
        <taxon>Archaea</taxon>
        <taxon>Methanobacteriati</taxon>
        <taxon>Methanobacteriota</taxon>
        <taxon>Stenosarchaea group</taxon>
        <taxon>Methanomicrobia</taxon>
        <taxon>Methanosarcinales</taxon>
        <taxon>ANME-2 cluster</taxon>
        <taxon>Candidatus Methanoperedentaceae</taxon>
        <taxon>Candidatus Methanoperedens</taxon>
    </lineage>
</organism>
<dbReference type="AlphaFoldDB" id="A0A284VR86"/>
<dbReference type="STRING" id="1392998.ANME2D_02671"/>
<reference evidence="4" key="1">
    <citation type="submission" date="2017-06" db="EMBL/GenBank/DDBJ databases">
        <authorList>
            <person name="Cremers G."/>
        </authorList>
    </citation>
    <scope>NUCLEOTIDE SEQUENCE [LARGE SCALE GENOMIC DNA]</scope>
</reference>
<sequence length="105" mass="11377">MIEITDAAASELKQILESEKKSDHGLRIFAAGMGCSGVQYGLTLEKSPKSDDTVLESNGIKIFFNKDLQEDIDEFKIDYIDNDHGKGFIIDNPNARCGSGCGSCG</sequence>
<accession>A0A284VR86</accession>
<dbReference type="InterPro" id="IPR035903">
    <property type="entry name" value="HesB-like_dom_sf"/>
</dbReference>
<evidence type="ECO:0000313" key="3">
    <source>
        <dbReference type="EMBL" id="SNQ61801.1"/>
    </source>
</evidence>
<protein>
    <submittedName>
        <fullName evidence="3">Putative iron-sulfur cluster insertion protein ErpA</fullName>
    </submittedName>
</protein>
<dbReference type="InterPro" id="IPR016092">
    <property type="entry name" value="ATAP"/>
</dbReference>
<gene>
    <name evidence="3" type="primary">erpA</name>
    <name evidence="3" type="ORF">MNV_50060</name>
</gene>
<dbReference type="PANTHER" id="PTHR10072:SF41">
    <property type="entry name" value="IRON-SULFUR CLUSTER ASSEMBLY 1 HOMOLOG, MITOCHONDRIAL"/>
    <property type="match status" value="1"/>
</dbReference>
<dbReference type="InterPro" id="IPR000361">
    <property type="entry name" value="ATAP_core_dom"/>
</dbReference>
<evidence type="ECO:0000313" key="4">
    <source>
        <dbReference type="Proteomes" id="UP000218615"/>
    </source>
</evidence>
<dbReference type="GO" id="GO:0051537">
    <property type="term" value="F:2 iron, 2 sulfur cluster binding"/>
    <property type="evidence" value="ECO:0007669"/>
    <property type="project" value="TreeGrafter"/>
</dbReference>
<dbReference type="OrthoDB" id="52656at2157"/>
<name>A0A284VR86_9EURY</name>
<dbReference type="Pfam" id="PF01521">
    <property type="entry name" value="Fe-S_biosyn"/>
    <property type="match status" value="1"/>
</dbReference>
<dbReference type="InterPro" id="IPR050322">
    <property type="entry name" value="Fe-S_cluster_asmbl/transfer"/>
</dbReference>